<organism evidence="2 3">
    <name type="scientific">Plectus sambesii</name>
    <dbReference type="NCBI Taxonomy" id="2011161"/>
    <lineage>
        <taxon>Eukaryota</taxon>
        <taxon>Metazoa</taxon>
        <taxon>Ecdysozoa</taxon>
        <taxon>Nematoda</taxon>
        <taxon>Chromadorea</taxon>
        <taxon>Plectida</taxon>
        <taxon>Plectina</taxon>
        <taxon>Plectoidea</taxon>
        <taxon>Plectidae</taxon>
        <taxon>Plectus</taxon>
    </lineage>
</organism>
<evidence type="ECO:0000256" key="1">
    <source>
        <dbReference type="SAM" id="MobiDB-lite"/>
    </source>
</evidence>
<evidence type="ECO:0000313" key="3">
    <source>
        <dbReference type="WBParaSite" id="PSAMB.scaffold2525size22734.g18082.t1"/>
    </source>
</evidence>
<name>A0A914VTK2_9BILA</name>
<protein>
    <submittedName>
        <fullName evidence="3">Uncharacterized protein</fullName>
    </submittedName>
</protein>
<feature type="region of interest" description="Disordered" evidence="1">
    <location>
        <begin position="16"/>
        <end position="37"/>
    </location>
</feature>
<dbReference type="Proteomes" id="UP000887566">
    <property type="component" value="Unplaced"/>
</dbReference>
<feature type="compositionally biased region" description="Basic and acidic residues" evidence="1">
    <location>
        <begin position="16"/>
        <end position="27"/>
    </location>
</feature>
<dbReference type="WBParaSite" id="PSAMB.scaffold2525size22734.g18082.t1">
    <property type="protein sequence ID" value="PSAMB.scaffold2525size22734.g18082.t1"/>
    <property type="gene ID" value="PSAMB.scaffold2525size22734.g18082"/>
</dbReference>
<sequence>MRSRFRLLRMAIVGRDESKEGRKDAAGDGHSNTKRRKRMLFHGRRNIEKKTVEYRLHPWSEDHHLEYYGVNLILSVRHGQCERNQVRVMPRPDQMSALRLFASSEETERPGNNVSTAPDE</sequence>
<proteinExistence type="predicted"/>
<accession>A0A914VTK2</accession>
<evidence type="ECO:0000313" key="2">
    <source>
        <dbReference type="Proteomes" id="UP000887566"/>
    </source>
</evidence>
<keyword evidence="2" id="KW-1185">Reference proteome</keyword>
<dbReference type="AlphaFoldDB" id="A0A914VTK2"/>
<reference evidence="3" key="1">
    <citation type="submission" date="2022-11" db="UniProtKB">
        <authorList>
            <consortium name="WormBaseParasite"/>
        </authorList>
    </citation>
    <scope>IDENTIFICATION</scope>
</reference>